<dbReference type="Pfam" id="PF13440">
    <property type="entry name" value="Polysacc_synt_3"/>
    <property type="match status" value="1"/>
</dbReference>
<feature type="transmembrane region" description="Helical" evidence="6">
    <location>
        <begin position="214"/>
        <end position="236"/>
    </location>
</feature>
<keyword evidence="5 6" id="KW-0472">Membrane</keyword>
<protein>
    <recommendedName>
        <fullName evidence="9">Polysaccharide biosynthesis protein</fullName>
    </recommendedName>
</protein>
<feature type="transmembrane region" description="Helical" evidence="6">
    <location>
        <begin position="117"/>
        <end position="136"/>
    </location>
</feature>
<evidence type="ECO:0000256" key="5">
    <source>
        <dbReference type="ARBA" id="ARBA00023136"/>
    </source>
</evidence>
<evidence type="ECO:0000256" key="2">
    <source>
        <dbReference type="ARBA" id="ARBA00022475"/>
    </source>
</evidence>
<feature type="transmembrane region" description="Helical" evidence="6">
    <location>
        <begin position="82"/>
        <end position="105"/>
    </location>
</feature>
<sequence length="475" mass="50360">MMLKSVLHAWPYVASIALTKGLAVITIPVLTAYLAPEDVGYLDVAASLLEFIGLIFAMGLADTLFRFSGVQRTQAERNREAAVITGSALVLALAFGILVQLFIPVVISAWDLPIQEWALRLSILGATLGGLIELPLAWLRLGSKPKLFLLFTASRGVLQALAMVVLLMNGYGINAILVANGTLDVVLALSLLTLQISRTGIAFSRQGFQRTIHFGLPLVGGALAMFALGSCDRWFLVTAIAPETLAHYSIAVKLALAAPLLLQPFGLWWYAKRIAVLEEPQGLSHSADVVLLGFWVLVVGALGTALLAPIFIAWLLPASYLPAIAFVPWLVLGFALNELCSLLNVGSYRAQHGLHVLAVNAAGGSAAVLGYWLLAPGYGVAGAILATLIGHCLRLLLFLGLYHRRAPIPYRLPQMALFTGLAVLAVVAQPLSAGLLWQLVYAAAAGLAMLAAGYAVMLRLKARGHLSPAGASSLS</sequence>
<dbReference type="Proteomes" id="UP000185783">
    <property type="component" value="Unassembled WGS sequence"/>
</dbReference>
<feature type="transmembrane region" description="Helical" evidence="6">
    <location>
        <begin position="248"/>
        <end position="270"/>
    </location>
</feature>
<feature type="transmembrane region" description="Helical" evidence="6">
    <location>
        <begin position="148"/>
        <end position="167"/>
    </location>
</feature>
<accession>A0A1U7JM05</accession>
<gene>
    <name evidence="7" type="ORF">A3843_01960</name>
</gene>
<comment type="caution">
    <text evidence="7">The sequence shown here is derived from an EMBL/GenBank/DDBJ whole genome shotgun (WGS) entry which is preliminary data.</text>
</comment>
<dbReference type="GO" id="GO:0005886">
    <property type="term" value="C:plasma membrane"/>
    <property type="evidence" value="ECO:0007669"/>
    <property type="project" value="UniProtKB-SubCell"/>
</dbReference>
<feature type="transmembrane region" description="Helical" evidence="6">
    <location>
        <begin position="354"/>
        <end position="374"/>
    </location>
</feature>
<feature type="transmembrane region" description="Helical" evidence="6">
    <location>
        <begin position="320"/>
        <end position="342"/>
    </location>
</feature>
<feature type="transmembrane region" description="Helical" evidence="6">
    <location>
        <begin position="12"/>
        <end position="35"/>
    </location>
</feature>
<keyword evidence="8" id="KW-1185">Reference proteome</keyword>
<dbReference type="STRING" id="197461.A3843_01960"/>
<comment type="subcellular location">
    <subcellularLocation>
        <location evidence="1">Cell membrane</location>
        <topology evidence="1">Multi-pass membrane protein</topology>
    </subcellularLocation>
</comment>
<dbReference type="EMBL" id="LVVZ01000004">
    <property type="protein sequence ID" value="OKL45722.1"/>
    <property type="molecule type" value="Genomic_DNA"/>
</dbReference>
<dbReference type="InterPro" id="IPR050833">
    <property type="entry name" value="Poly_Biosynth_Transport"/>
</dbReference>
<feature type="transmembrane region" description="Helical" evidence="6">
    <location>
        <begin position="380"/>
        <end position="403"/>
    </location>
</feature>
<feature type="transmembrane region" description="Helical" evidence="6">
    <location>
        <begin position="439"/>
        <end position="458"/>
    </location>
</feature>
<dbReference type="AlphaFoldDB" id="A0A1U7JM05"/>
<proteinExistence type="predicted"/>
<evidence type="ECO:0000313" key="8">
    <source>
        <dbReference type="Proteomes" id="UP000185783"/>
    </source>
</evidence>
<evidence type="ECO:0008006" key="9">
    <source>
        <dbReference type="Google" id="ProtNLM"/>
    </source>
</evidence>
<evidence type="ECO:0000256" key="4">
    <source>
        <dbReference type="ARBA" id="ARBA00022989"/>
    </source>
</evidence>
<evidence type="ECO:0000313" key="7">
    <source>
        <dbReference type="EMBL" id="OKL45722.1"/>
    </source>
</evidence>
<feature type="transmembrane region" description="Helical" evidence="6">
    <location>
        <begin position="173"/>
        <end position="194"/>
    </location>
</feature>
<evidence type="ECO:0000256" key="3">
    <source>
        <dbReference type="ARBA" id="ARBA00022692"/>
    </source>
</evidence>
<name>A0A1U7JM05_9HYPH</name>
<evidence type="ECO:0000256" key="1">
    <source>
        <dbReference type="ARBA" id="ARBA00004651"/>
    </source>
</evidence>
<dbReference type="RefSeq" id="WP_028483096.1">
    <property type="nucleotide sequence ID" value="NZ_LVVZ01000004.1"/>
</dbReference>
<organism evidence="7 8">
    <name type="scientific">Pseudovibrio exalbescens</name>
    <dbReference type="NCBI Taxonomy" id="197461"/>
    <lineage>
        <taxon>Bacteria</taxon>
        <taxon>Pseudomonadati</taxon>
        <taxon>Pseudomonadota</taxon>
        <taxon>Alphaproteobacteria</taxon>
        <taxon>Hyphomicrobiales</taxon>
        <taxon>Stappiaceae</taxon>
        <taxon>Pseudovibrio</taxon>
    </lineage>
</organism>
<reference evidence="7 8" key="1">
    <citation type="submission" date="2016-03" db="EMBL/GenBank/DDBJ databases">
        <title>Genome sequence of Nesiotobacter sp. nov., a moderately halophilic alphaproteobacterium isolated from the Yellow Sea, China.</title>
        <authorList>
            <person name="Zhang G."/>
            <person name="Zhang R."/>
        </authorList>
    </citation>
    <scope>NUCLEOTIDE SEQUENCE [LARGE SCALE GENOMIC DNA]</scope>
    <source>
        <strain evidence="7 8">WB1-6</strain>
    </source>
</reference>
<evidence type="ECO:0000256" key="6">
    <source>
        <dbReference type="SAM" id="Phobius"/>
    </source>
</evidence>
<keyword evidence="2" id="KW-1003">Cell membrane</keyword>
<keyword evidence="4 6" id="KW-1133">Transmembrane helix</keyword>
<feature type="transmembrane region" description="Helical" evidence="6">
    <location>
        <begin position="41"/>
        <end position="61"/>
    </location>
</feature>
<keyword evidence="3 6" id="KW-0812">Transmembrane</keyword>
<dbReference type="PANTHER" id="PTHR30250">
    <property type="entry name" value="PST FAMILY PREDICTED COLANIC ACID TRANSPORTER"/>
    <property type="match status" value="1"/>
</dbReference>
<dbReference type="PANTHER" id="PTHR30250:SF11">
    <property type="entry name" value="O-ANTIGEN TRANSPORTER-RELATED"/>
    <property type="match status" value="1"/>
</dbReference>
<feature type="transmembrane region" description="Helical" evidence="6">
    <location>
        <begin position="415"/>
        <end position="433"/>
    </location>
</feature>
<feature type="transmembrane region" description="Helical" evidence="6">
    <location>
        <begin position="290"/>
        <end position="314"/>
    </location>
</feature>